<reference evidence="1" key="1">
    <citation type="submission" date="2021-12" db="EMBL/GenBank/DDBJ databases">
        <authorList>
            <person name="King R."/>
        </authorList>
    </citation>
    <scope>NUCLEOTIDE SEQUENCE</scope>
</reference>
<evidence type="ECO:0000313" key="1">
    <source>
        <dbReference type="EMBL" id="CAD0200906.1"/>
    </source>
</evidence>
<organism evidence="1 2">
    <name type="scientific">Chrysodeixis includens</name>
    <name type="common">Soybean looper</name>
    <name type="synonym">Pseudoplusia includens</name>
    <dbReference type="NCBI Taxonomy" id="689277"/>
    <lineage>
        <taxon>Eukaryota</taxon>
        <taxon>Metazoa</taxon>
        <taxon>Ecdysozoa</taxon>
        <taxon>Arthropoda</taxon>
        <taxon>Hexapoda</taxon>
        <taxon>Insecta</taxon>
        <taxon>Pterygota</taxon>
        <taxon>Neoptera</taxon>
        <taxon>Endopterygota</taxon>
        <taxon>Lepidoptera</taxon>
        <taxon>Glossata</taxon>
        <taxon>Ditrysia</taxon>
        <taxon>Noctuoidea</taxon>
        <taxon>Noctuidae</taxon>
        <taxon>Plusiinae</taxon>
        <taxon>Chrysodeixis</taxon>
    </lineage>
</organism>
<dbReference type="OrthoDB" id="7315079at2759"/>
<evidence type="ECO:0000313" key="2">
    <source>
        <dbReference type="Proteomes" id="UP001154114"/>
    </source>
</evidence>
<dbReference type="EMBL" id="LR824016">
    <property type="protein sequence ID" value="CAD0200906.1"/>
    <property type="molecule type" value="Genomic_DNA"/>
</dbReference>
<protein>
    <submittedName>
        <fullName evidence="1">Uncharacterized protein</fullName>
    </submittedName>
</protein>
<keyword evidence="2" id="KW-1185">Reference proteome</keyword>
<sequence length="127" mass="13859">MHMYNQNTAVFKSAIILAHRTGSYPVRRECATGAPPPAAAAARIAHPAPSLRGPRAARFARELGVWGRGLAAQPPSSQSVRSESLRLITWTRAADTGVVRLSSARTHAHFAALSQPWLIHLYRSRLE</sequence>
<accession>A0A9N8L1G7</accession>
<proteinExistence type="predicted"/>
<dbReference type="AlphaFoldDB" id="A0A9N8L1G7"/>
<name>A0A9N8L1G7_CHRIL</name>
<dbReference type="Proteomes" id="UP001154114">
    <property type="component" value="Chromosome 13"/>
</dbReference>
<gene>
    <name evidence="1" type="ORF">CINC_LOCUS2588</name>
</gene>